<evidence type="ECO:0000259" key="1">
    <source>
        <dbReference type="PROSITE" id="PS50280"/>
    </source>
</evidence>
<name>A0A812S107_9DINO</name>
<dbReference type="Gene3D" id="2.170.270.10">
    <property type="entry name" value="SET domain"/>
    <property type="match status" value="1"/>
</dbReference>
<reference evidence="2" key="1">
    <citation type="submission" date="2021-02" db="EMBL/GenBank/DDBJ databases">
        <authorList>
            <person name="Dougan E. K."/>
            <person name="Rhodes N."/>
            <person name="Thang M."/>
            <person name="Chan C."/>
        </authorList>
    </citation>
    <scope>NUCLEOTIDE SEQUENCE</scope>
</reference>
<dbReference type="InterPro" id="IPR001214">
    <property type="entry name" value="SET_dom"/>
</dbReference>
<dbReference type="AlphaFoldDB" id="A0A812S107"/>
<dbReference type="OrthoDB" id="3180714at2759"/>
<dbReference type="Proteomes" id="UP000604046">
    <property type="component" value="Unassembled WGS sequence"/>
</dbReference>
<comment type="caution">
    <text evidence="2">The sequence shown here is derived from an EMBL/GenBank/DDBJ whole genome shotgun (WGS) entry which is preliminary data.</text>
</comment>
<evidence type="ECO:0000313" key="2">
    <source>
        <dbReference type="EMBL" id="CAE7460873.1"/>
    </source>
</evidence>
<dbReference type="InterPro" id="IPR046341">
    <property type="entry name" value="SET_dom_sf"/>
</dbReference>
<dbReference type="EMBL" id="CAJNDS010002401">
    <property type="protein sequence ID" value="CAE7460873.1"/>
    <property type="molecule type" value="Genomic_DNA"/>
</dbReference>
<feature type="domain" description="SET" evidence="1">
    <location>
        <begin position="169"/>
        <end position="286"/>
    </location>
</feature>
<dbReference type="Pfam" id="PF00856">
    <property type="entry name" value="SET"/>
    <property type="match status" value="1"/>
</dbReference>
<dbReference type="SMART" id="SM00317">
    <property type="entry name" value="SET"/>
    <property type="match status" value="1"/>
</dbReference>
<accession>A0A812S107</accession>
<evidence type="ECO:0000313" key="3">
    <source>
        <dbReference type="Proteomes" id="UP000604046"/>
    </source>
</evidence>
<dbReference type="PROSITE" id="PS50280">
    <property type="entry name" value="SET"/>
    <property type="match status" value="1"/>
</dbReference>
<dbReference type="SUPFAM" id="SSF82199">
    <property type="entry name" value="SET domain"/>
    <property type="match status" value="1"/>
</dbReference>
<organism evidence="2 3">
    <name type="scientific">Symbiodinium natans</name>
    <dbReference type="NCBI Taxonomy" id="878477"/>
    <lineage>
        <taxon>Eukaryota</taxon>
        <taxon>Sar</taxon>
        <taxon>Alveolata</taxon>
        <taxon>Dinophyceae</taxon>
        <taxon>Suessiales</taxon>
        <taxon>Symbiodiniaceae</taxon>
        <taxon>Symbiodinium</taxon>
    </lineage>
</organism>
<sequence>MAAASDSAAWVAALSWQERDGCMGVFAEETLDEGSLVERCYSIPLKSVDIPSATLQRWLYDVGDGCLHFPLGWGMLYADVSKEQANVTWSVDVTEQNGVALHHLCLRTTSVVAAGAELRVCRSAAASSEQKDVVAWSLSAFEEQGLKLPQAEPGSDLDGEVLPSNLFSDRVKVDVSSIHGYGVFAVRDIAAGEIVELAPTMFLGRWDLGNCLADHRFSAHGDQEPTARPLGLKLALGRGSVFNHADTPNVDFRPAKVTGPRMLQLMGCFAALRDIKAGEELCISYGPDWWESRPFAEVVSFSTLWKTLEDAAECIHVYTQHFVHTFEIATACRNVRKMSLADWRKKRRGLGGMFWTHASEANELGGETDHGRPFYDDPDFEKKRLDKAQLL</sequence>
<keyword evidence="3" id="KW-1185">Reference proteome</keyword>
<gene>
    <name evidence="2" type="primary">set7</name>
    <name evidence="2" type="ORF">SNAT2548_LOCUS25600</name>
</gene>
<protein>
    <submittedName>
        <fullName evidence="2">Set7 protein</fullName>
    </submittedName>
</protein>
<proteinExistence type="predicted"/>